<evidence type="ECO:0000256" key="3">
    <source>
        <dbReference type="ARBA" id="ARBA00037342"/>
    </source>
</evidence>
<feature type="domain" description="JmjC" evidence="4">
    <location>
        <begin position="1"/>
        <end position="109"/>
    </location>
</feature>
<dbReference type="InterPro" id="IPR041667">
    <property type="entry name" value="Cupin_8"/>
</dbReference>
<dbReference type="AlphaFoldDB" id="A0A1B6DI87"/>
<comment type="subcellular location">
    <subcellularLocation>
        <location evidence="1">Cytoplasm</location>
    </subcellularLocation>
</comment>
<dbReference type="Gene3D" id="2.60.120.10">
    <property type="entry name" value="Jelly Rolls"/>
    <property type="match status" value="1"/>
</dbReference>
<dbReference type="InterPro" id="IPR014710">
    <property type="entry name" value="RmlC-like_jellyroll"/>
</dbReference>
<gene>
    <name evidence="5" type="ORF">g.6017</name>
</gene>
<organism evidence="5">
    <name type="scientific">Clastoptera arizonana</name>
    <name type="common">Arizona spittle bug</name>
    <dbReference type="NCBI Taxonomy" id="38151"/>
    <lineage>
        <taxon>Eukaryota</taxon>
        <taxon>Metazoa</taxon>
        <taxon>Ecdysozoa</taxon>
        <taxon>Arthropoda</taxon>
        <taxon>Hexapoda</taxon>
        <taxon>Insecta</taxon>
        <taxon>Pterygota</taxon>
        <taxon>Neoptera</taxon>
        <taxon>Paraneoptera</taxon>
        <taxon>Hemiptera</taxon>
        <taxon>Auchenorrhyncha</taxon>
        <taxon>Cercopoidea</taxon>
        <taxon>Clastopteridae</taxon>
        <taxon>Clastoptera</taxon>
    </lineage>
</organism>
<dbReference type="PANTHER" id="PTHR12461">
    <property type="entry name" value="HYPOXIA-INDUCIBLE FACTOR 1 ALPHA INHIBITOR-RELATED"/>
    <property type="match status" value="1"/>
</dbReference>
<dbReference type="GO" id="GO:0005737">
    <property type="term" value="C:cytoplasm"/>
    <property type="evidence" value="ECO:0007669"/>
    <property type="project" value="UniProtKB-SubCell"/>
</dbReference>
<dbReference type="Pfam" id="PF13621">
    <property type="entry name" value="Cupin_8"/>
    <property type="match status" value="1"/>
</dbReference>
<dbReference type="EMBL" id="GEDC01011940">
    <property type="protein sequence ID" value="JAS25358.1"/>
    <property type="molecule type" value="Transcribed_RNA"/>
</dbReference>
<protein>
    <recommendedName>
        <fullName evidence="4">JmjC domain-containing protein</fullName>
    </recommendedName>
</protein>
<dbReference type="PANTHER" id="PTHR12461:SF43">
    <property type="entry name" value="HSPB1-ASSOCIATED PROTEIN 1"/>
    <property type="match status" value="1"/>
</dbReference>
<evidence type="ECO:0000313" key="5">
    <source>
        <dbReference type="EMBL" id="JAS25358.1"/>
    </source>
</evidence>
<evidence type="ECO:0000256" key="2">
    <source>
        <dbReference type="ARBA" id="ARBA00022490"/>
    </source>
</evidence>
<dbReference type="InterPro" id="IPR003347">
    <property type="entry name" value="JmjC_dom"/>
</dbReference>
<name>A0A1B6DI87_9HEMI</name>
<proteinExistence type="predicted"/>
<evidence type="ECO:0000259" key="4">
    <source>
        <dbReference type="PROSITE" id="PS51184"/>
    </source>
</evidence>
<evidence type="ECO:0000256" key="1">
    <source>
        <dbReference type="ARBA" id="ARBA00004496"/>
    </source>
</evidence>
<comment type="function">
    <text evidence="3">May play a role in cellular stress response.</text>
</comment>
<sequence length="235" mass="27467">MDTYGCNIVAQVYGRKTWIMFPPKYTSILKPTRVPYEESSIYSEINFQCGTSELPNMEDIYTTELEPGDVLIVPRHWWHYVENTTIAISINMWVPLPHDDNSRLEEALVRYFITSIVKHIPSDDYCNILNPNEIDLPSEVNDIQQINWCIKKCQESNHENVNLPNNTEKLPTEISVVSKISFDTFKENQLRRCNCDKQERKKKDCVSMHDVINAYCHPEVITKIKQVLLEQMEPN</sequence>
<keyword evidence="2" id="KW-0963">Cytoplasm</keyword>
<accession>A0A1B6DI87</accession>
<reference evidence="5" key="1">
    <citation type="submission" date="2015-12" db="EMBL/GenBank/DDBJ databases">
        <title>De novo transcriptome assembly of four potential Pierce s Disease insect vectors from Arizona vineyards.</title>
        <authorList>
            <person name="Tassone E.E."/>
        </authorList>
    </citation>
    <scope>NUCLEOTIDE SEQUENCE</scope>
</reference>
<dbReference type="PROSITE" id="PS51184">
    <property type="entry name" value="JMJC"/>
    <property type="match status" value="1"/>
</dbReference>
<dbReference type="SUPFAM" id="SSF51197">
    <property type="entry name" value="Clavaminate synthase-like"/>
    <property type="match status" value="1"/>
</dbReference>